<proteinExistence type="predicted"/>
<accession>A0AAP8SMD6</accession>
<sequence>MVPKIINFSLDYLRVCRLRDTYARCVVTQKGLQVAKVAISAWQENENTPCTLGRALSDSRVEIIPAFS</sequence>
<evidence type="ECO:0000313" key="2">
    <source>
        <dbReference type="Proteomes" id="UP000235162"/>
    </source>
</evidence>
<dbReference type="KEGG" id="hja:BST95_03025"/>
<dbReference type="Gene3D" id="3.10.129.10">
    <property type="entry name" value="Hotdog Thioesterase"/>
    <property type="match status" value="1"/>
</dbReference>
<comment type="caution">
    <text evidence="1">The sequence shown here is derived from an EMBL/GenBank/DDBJ whole genome shotgun (WGS) entry which is preliminary data.</text>
</comment>
<protein>
    <submittedName>
        <fullName evidence="1">Uncharacterized protein</fullName>
    </submittedName>
</protein>
<evidence type="ECO:0000313" key="1">
    <source>
        <dbReference type="EMBL" id="PLW85276.1"/>
    </source>
</evidence>
<organism evidence="1 2">
    <name type="scientific">Halioglobus japonicus</name>
    <dbReference type="NCBI Taxonomy" id="930805"/>
    <lineage>
        <taxon>Bacteria</taxon>
        <taxon>Pseudomonadati</taxon>
        <taxon>Pseudomonadota</taxon>
        <taxon>Gammaproteobacteria</taxon>
        <taxon>Cellvibrionales</taxon>
        <taxon>Halieaceae</taxon>
        <taxon>Halioglobus</taxon>
    </lineage>
</organism>
<dbReference type="EMBL" id="PKUR01000003">
    <property type="protein sequence ID" value="PLW85276.1"/>
    <property type="molecule type" value="Genomic_DNA"/>
</dbReference>
<dbReference type="Proteomes" id="UP000235162">
    <property type="component" value="Unassembled WGS sequence"/>
</dbReference>
<reference evidence="1 2" key="1">
    <citation type="submission" date="2018-01" db="EMBL/GenBank/DDBJ databases">
        <title>The draft genome sequence of Halioglobus japonicus S1-36.</title>
        <authorList>
            <person name="Du Z.-J."/>
            <person name="Shi M.-J."/>
        </authorList>
    </citation>
    <scope>NUCLEOTIDE SEQUENCE [LARGE SCALE GENOMIC DNA]</scope>
    <source>
        <strain evidence="1 2">S1-36</strain>
    </source>
</reference>
<gene>
    <name evidence="1" type="ORF">C0029_11595</name>
</gene>
<dbReference type="AlphaFoldDB" id="A0AAP8SMD6"/>
<name>A0AAP8SMD6_9GAMM</name>
<keyword evidence="2" id="KW-1185">Reference proteome</keyword>